<keyword evidence="2" id="KW-0805">Transcription regulation</keyword>
<dbReference type="Pfam" id="PF08281">
    <property type="entry name" value="Sigma70_r4_2"/>
    <property type="match status" value="1"/>
</dbReference>
<dbReference type="RefSeq" id="WP_380122020.1">
    <property type="nucleotide sequence ID" value="NZ_JBHSIU010000046.1"/>
</dbReference>
<dbReference type="Gene3D" id="1.10.1740.10">
    <property type="match status" value="1"/>
</dbReference>
<evidence type="ECO:0000259" key="6">
    <source>
        <dbReference type="Pfam" id="PF08281"/>
    </source>
</evidence>
<dbReference type="EMBL" id="JBHSIU010000046">
    <property type="protein sequence ID" value="MFC5003217.1"/>
    <property type="molecule type" value="Genomic_DNA"/>
</dbReference>
<evidence type="ECO:0000256" key="3">
    <source>
        <dbReference type="ARBA" id="ARBA00023082"/>
    </source>
</evidence>
<dbReference type="CDD" id="cd06171">
    <property type="entry name" value="Sigma70_r4"/>
    <property type="match status" value="1"/>
</dbReference>
<reference evidence="8" key="1">
    <citation type="journal article" date="2019" name="Int. J. Syst. Evol. Microbiol.">
        <title>The Global Catalogue of Microorganisms (GCM) 10K type strain sequencing project: providing services to taxonomists for standard genome sequencing and annotation.</title>
        <authorList>
            <consortium name="The Broad Institute Genomics Platform"/>
            <consortium name="The Broad Institute Genome Sequencing Center for Infectious Disease"/>
            <person name="Wu L."/>
            <person name="Ma J."/>
        </authorList>
    </citation>
    <scope>NUCLEOTIDE SEQUENCE [LARGE SCALE GENOMIC DNA]</scope>
    <source>
        <strain evidence="8">CGMCC 4.7152</strain>
    </source>
</reference>
<dbReference type="InterPro" id="IPR013325">
    <property type="entry name" value="RNA_pol_sigma_r2"/>
</dbReference>
<protein>
    <submittedName>
        <fullName evidence="7">RNA polymerase sigma factor</fullName>
    </submittedName>
</protein>
<dbReference type="PANTHER" id="PTHR43133">
    <property type="entry name" value="RNA POLYMERASE ECF-TYPE SIGMA FACTO"/>
    <property type="match status" value="1"/>
</dbReference>
<keyword evidence="4" id="KW-0804">Transcription</keyword>
<comment type="caution">
    <text evidence="7">The sequence shown here is derived from an EMBL/GenBank/DDBJ whole genome shotgun (WGS) entry which is preliminary data.</text>
</comment>
<dbReference type="PANTHER" id="PTHR43133:SF62">
    <property type="entry name" value="RNA POLYMERASE SIGMA FACTOR SIGZ"/>
    <property type="match status" value="1"/>
</dbReference>
<dbReference type="InterPro" id="IPR007627">
    <property type="entry name" value="RNA_pol_sigma70_r2"/>
</dbReference>
<dbReference type="InterPro" id="IPR013324">
    <property type="entry name" value="RNA_pol_sigma_r3/r4-like"/>
</dbReference>
<keyword evidence="3" id="KW-0731">Sigma factor</keyword>
<dbReference type="InterPro" id="IPR013249">
    <property type="entry name" value="RNA_pol_sigma70_r4_t2"/>
</dbReference>
<sequence>MWDAPEDDDLRIRDALMAGRESALAEAYDTHAGAVYGLALHITRDTGVAEDIVQEVFADLWQRPERFDASRSRLRGWLCMIGRRRAIDWLRRQRTSERYRHTVAEPDVVLPYVEDAVMTSLAHKQVRKAVNDLPDTHRRAVLLAYYQGLTYREVGAALGIPEGTAKYRLSSALRRIAVQLADQID</sequence>
<evidence type="ECO:0000256" key="2">
    <source>
        <dbReference type="ARBA" id="ARBA00023015"/>
    </source>
</evidence>
<dbReference type="Pfam" id="PF04542">
    <property type="entry name" value="Sigma70_r2"/>
    <property type="match status" value="1"/>
</dbReference>
<name>A0ABV9W4I4_9ACTN</name>
<evidence type="ECO:0000313" key="7">
    <source>
        <dbReference type="EMBL" id="MFC5003217.1"/>
    </source>
</evidence>
<dbReference type="InterPro" id="IPR014284">
    <property type="entry name" value="RNA_pol_sigma-70_dom"/>
</dbReference>
<dbReference type="Gene3D" id="1.10.10.10">
    <property type="entry name" value="Winged helix-like DNA-binding domain superfamily/Winged helix DNA-binding domain"/>
    <property type="match status" value="1"/>
</dbReference>
<dbReference type="InterPro" id="IPR039425">
    <property type="entry name" value="RNA_pol_sigma-70-like"/>
</dbReference>
<keyword evidence="8" id="KW-1185">Reference proteome</keyword>
<accession>A0ABV9W4I4</accession>
<evidence type="ECO:0000313" key="8">
    <source>
        <dbReference type="Proteomes" id="UP001595912"/>
    </source>
</evidence>
<dbReference type="SUPFAM" id="SSF88946">
    <property type="entry name" value="Sigma2 domain of RNA polymerase sigma factors"/>
    <property type="match status" value="1"/>
</dbReference>
<evidence type="ECO:0000256" key="1">
    <source>
        <dbReference type="ARBA" id="ARBA00010641"/>
    </source>
</evidence>
<comment type="similarity">
    <text evidence="1">Belongs to the sigma-70 factor family. ECF subfamily.</text>
</comment>
<proteinExistence type="inferred from homology"/>
<evidence type="ECO:0000256" key="4">
    <source>
        <dbReference type="ARBA" id="ARBA00023163"/>
    </source>
</evidence>
<feature type="domain" description="RNA polymerase sigma-70 region 2" evidence="5">
    <location>
        <begin position="28"/>
        <end position="94"/>
    </location>
</feature>
<evidence type="ECO:0000259" key="5">
    <source>
        <dbReference type="Pfam" id="PF04542"/>
    </source>
</evidence>
<feature type="domain" description="RNA polymerase sigma factor 70 region 4 type 2" evidence="6">
    <location>
        <begin position="124"/>
        <end position="176"/>
    </location>
</feature>
<dbReference type="SUPFAM" id="SSF88659">
    <property type="entry name" value="Sigma3 and sigma4 domains of RNA polymerase sigma factors"/>
    <property type="match status" value="1"/>
</dbReference>
<dbReference type="NCBIfam" id="TIGR02937">
    <property type="entry name" value="sigma70-ECF"/>
    <property type="match status" value="1"/>
</dbReference>
<dbReference type="Proteomes" id="UP001595912">
    <property type="component" value="Unassembled WGS sequence"/>
</dbReference>
<dbReference type="InterPro" id="IPR036388">
    <property type="entry name" value="WH-like_DNA-bd_sf"/>
</dbReference>
<gene>
    <name evidence="7" type="ORF">ACFPIJ_35975</name>
</gene>
<organism evidence="7 8">
    <name type="scientific">Dactylosporangium cerinum</name>
    <dbReference type="NCBI Taxonomy" id="1434730"/>
    <lineage>
        <taxon>Bacteria</taxon>
        <taxon>Bacillati</taxon>
        <taxon>Actinomycetota</taxon>
        <taxon>Actinomycetes</taxon>
        <taxon>Micromonosporales</taxon>
        <taxon>Micromonosporaceae</taxon>
        <taxon>Dactylosporangium</taxon>
    </lineage>
</organism>